<feature type="transmembrane region" description="Helical" evidence="18">
    <location>
        <begin position="417"/>
        <end position="436"/>
    </location>
</feature>
<protein>
    <recommendedName>
        <fullName evidence="4">Nucleoporin NDC1</fullName>
    </recommendedName>
    <alternativeName>
        <fullName evidence="15">Transmembrane protein 48</fullName>
    </alternativeName>
</protein>
<evidence type="ECO:0000256" key="11">
    <source>
        <dbReference type="ARBA" id="ARBA00023132"/>
    </source>
</evidence>
<dbReference type="Pfam" id="PF09531">
    <property type="entry name" value="Ndc1_Nup"/>
    <property type="match status" value="1"/>
</dbReference>
<comment type="caution">
    <text evidence="19">The sequence shown here is derived from an EMBL/GenBank/DDBJ whole genome shotgun (WGS) entry which is preliminary data.</text>
</comment>
<feature type="transmembrane region" description="Helical" evidence="18">
    <location>
        <begin position="255"/>
        <end position="276"/>
    </location>
</feature>
<dbReference type="InterPro" id="IPR019049">
    <property type="entry name" value="Nucleoporin_prot_Ndc1/Nup"/>
</dbReference>
<comment type="function">
    <text evidence="14">Component of the nuclear pore complex (NPC), which plays a key role in de novo assembly and insertion of NPC in the nuclear envelope. Required for NPC and nuclear envelope assembly, possibly by forming a link between the nuclear envelope membrane and soluble nucleoporins, thereby anchoring the NPC in the membrane.</text>
</comment>
<sequence>MASPNAREKISSRSEALKLVEKYKKERDDALQKESALKEKLRVSENKVRTQTESLKQKIKNLSSDNKELRKTVKSLRTDLGLESDPKFRGKTTKDIISDLKDTEERCNWLTEENGKFKLRMDQLASELSNVATSKAILEERVSSLQRDLKDMTNNQRRLLKLWEDKRTEREQLALPAINQRPAQLQVSNKSVQTGPPEHMCQRLATSSWEFRQTRRDTERLKSSGSAAGSVKLRTPPIESTFHSPSYAGKWKDSLSVLGGSYVIFSVVLLCLVVLVVGFFDLQYYTVVPSIPCTKIALIGKVLHPQQFIHSLAHCVMGLLVSWCAAVMIGGRYQVFAKPCHSEESHQMCLNEYHLFFLLAGAFMGYSYSLLSVVKNMNYVSFQTIQQYKYLRFKGTLPVVIKHSAVQSLYSVRNYCITYFFLGYIPRAWICTTMNLSRDSTRHTLDTLAGLLDFSLMFHLWITGTFLLVMWYITWLLFRIYITEMYWFPVQSSFSENASQCLPKVLTGQQPPILKFLALQDLALLSQNSPSRRQGVFSLSQPGGHPHNWTAISGECLGLLSDLTRRLVAYHEAVASNGRVKQQSAGSDKKSSSSSSSSSSEPSVSGELAGWPVQTPRAGAGLKTPSSVFARSSLGGLRSPLTAPFTPDLGSPFGSPAIQRFARTLDPASPWYGSVQSPHVMRRGPKLWTSSTECEHAQMAVETLGRSTAQGSSGFVSEWVAIFCILKLIIEYFSFNTLANGSPAASPAPEPSASPAEHKPSFFSLWLQNRREQVKTFLAKRVLVMYLFNKLPEASSQALFADSQAHIWALEGLSNLVAASYTEDRFGVVQTTFPNILSTMLTLLEAVDKHFKLPHASSKPVQSSGSLEDTTYKTLRFALRASLKTAIYRITVTFGEHLNSKSQRCAKNAGNDSRDAELRRSPPDSAGQLQDRSPSTLSAGAERFALFDKQPGHPALKPQRFPREPTPGSEWVNLDTPHSAESVSTELNFPKGPALCHQQITGLKMMKERGRALGVYDSVKDACSMIKARMILLTSLDEFTVFYLDFTVLKDANEAIDSLNSLLSSSCLLFGEQNVKQSANGDCGSYISGKKDSPDLVVTEGSLTRTHQNSGAQSGGLPTGGHCDGTTPSLCLPAVELSDTRYLHTLDRCPPPSAHLLTSDA</sequence>
<feature type="coiled-coil region" evidence="16">
    <location>
        <begin position="135"/>
        <end position="162"/>
    </location>
</feature>
<dbReference type="EMBL" id="JAAWVO010011080">
    <property type="protein sequence ID" value="MBN3313303.1"/>
    <property type="molecule type" value="Genomic_DNA"/>
</dbReference>
<reference evidence="19" key="1">
    <citation type="journal article" date="2021" name="Cell">
        <title>Tracing the genetic footprints of vertebrate landing in non-teleost ray-finned fishes.</title>
        <authorList>
            <person name="Bi X."/>
            <person name="Wang K."/>
            <person name="Yang L."/>
            <person name="Pan H."/>
            <person name="Jiang H."/>
            <person name="Wei Q."/>
            <person name="Fang M."/>
            <person name="Yu H."/>
            <person name="Zhu C."/>
            <person name="Cai Y."/>
            <person name="He Y."/>
            <person name="Gan X."/>
            <person name="Zeng H."/>
            <person name="Yu D."/>
            <person name="Zhu Y."/>
            <person name="Jiang H."/>
            <person name="Qiu Q."/>
            <person name="Yang H."/>
            <person name="Zhang Y.E."/>
            <person name="Wang W."/>
            <person name="Zhu M."/>
            <person name="He S."/>
            <person name="Zhang G."/>
        </authorList>
    </citation>
    <scope>NUCLEOTIDE SEQUENCE</scope>
    <source>
        <strain evidence="19">Allg_001</strain>
    </source>
</reference>
<evidence type="ECO:0000256" key="1">
    <source>
        <dbReference type="ARBA" id="ARBA00004232"/>
    </source>
</evidence>
<dbReference type="GO" id="GO:0015031">
    <property type="term" value="P:protein transport"/>
    <property type="evidence" value="ECO:0007669"/>
    <property type="project" value="UniProtKB-KW"/>
</dbReference>
<dbReference type="GO" id="GO:0006999">
    <property type="term" value="P:nuclear pore organization"/>
    <property type="evidence" value="ECO:0007669"/>
    <property type="project" value="TreeGrafter"/>
</dbReference>
<dbReference type="GO" id="GO:0051028">
    <property type="term" value="P:mRNA transport"/>
    <property type="evidence" value="ECO:0007669"/>
    <property type="project" value="UniProtKB-KW"/>
</dbReference>
<evidence type="ECO:0000256" key="7">
    <source>
        <dbReference type="ARBA" id="ARBA00022816"/>
    </source>
</evidence>
<name>A0A8J7NJJ4_ATRSP</name>
<evidence type="ECO:0000256" key="9">
    <source>
        <dbReference type="ARBA" id="ARBA00022989"/>
    </source>
</evidence>
<evidence type="ECO:0000256" key="12">
    <source>
        <dbReference type="ARBA" id="ARBA00023136"/>
    </source>
</evidence>
<dbReference type="AlphaFoldDB" id="A0A8J7NJJ4"/>
<evidence type="ECO:0000256" key="5">
    <source>
        <dbReference type="ARBA" id="ARBA00022448"/>
    </source>
</evidence>
<keyword evidence="11" id="KW-0906">Nuclear pore complex</keyword>
<evidence type="ECO:0000256" key="2">
    <source>
        <dbReference type="ARBA" id="ARBA00004567"/>
    </source>
</evidence>
<evidence type="ECO:0000256" key="3">
    <source>
        <dbReference type="ARBA" id="ARBA00005760"/>
    </source>
</evidence>
<evidence type="ECO:0000256" key="10">
    <source>
        <dbReference type="ARBA" id="ARBA00023010"/>
    </source>
</evidence>
<accession>A0A8J7NJJ4</accession>
<feature type="compositionally biased region" description="Low complexity" evidence="17">
    <location>
        <begin position="592"/>
        <end position="605"/>
    </location>
</feature>
<feature type="region of interest" description="Disordered" evidence="17">
    <location>
        <begin position="578"/>
        <end position="624"/>
    </location>
</feature>
<dbReference type="GO" id="GO:0070762">
    <property type="term" value="C:nuclear pore transmembrane ring"/>
    <property type="evidence" value="ECO:0007669"/>
    <property type="project" value="TreeGrafter"/>
</dbReference>
<dbReference type="GO" id="GO:0031965">
    <property type="term" value="C:nuclear membrane"/>
    <property type="evidence" value="ECO:0007669"/>
    <property type="project" value="UniProtKB-SubCell"/>
</dbReference>
<evidence type="ECO:0000256" key="16">
    <source>
        <dbReference type="SAM" id="Coils"/>
    </source>
</evidence>
<keyword evidence="8" id="KW-0653">Protein transport</keyword>
<evidence type="ECO:0000256" key="4">
    <source>
        <dbReference type="ARBA" id="ARBA00017534"/>
    </source>
</evidence>
<evidence type="ECO:0000256" key="17">
    <source>
        <dbReference type="SAM" id="MobiDB-lite"/>
    </source>
</evidence>
<feature type="transmembrane region" description="Helical" evidence="18">
    <location>
        <begin position="312"/>
        <end position="333"/>
    </location>
</feature>
<organism evidence="19 20">
    <name type="scientific">Atractosteus spatula</name>
    <name type="common">Alligator gar</name>
    <name type="synonym">Lepisosteus spatula</name>
    <dbReference type="NCBI Taxonomy" id="7917"/>
    <lineage>
        <taxon>Eukaryota</taxon>
        <taxon>Metazoa</taxon>
        <taxon>Chordata</taxon>
        <taxon>Craniata</taxon>
        <taxon>Vertebrata</taxon>
        <taxon>Euteleostomi</taxon>
        <taxon>Actinopterygii</taxon>
        <taxon>Neopterygii</taxon>
        <taxon>Holostei</taxon>
        <taxon>Semionotiformes</taxon>
        <taxon>Lepisosteidae</taxon>
        <taxon>Atractosteus</taxon>
    </lineage>
</organism>
<feature type="non-terminal residue" evidence="19">
    <location>
        <position position="1"/>
    </location>
</feature>
<dbReference type="PANTHER" id="PTHR13269:SF6">
    <property type="entry name" value="NUCLEOPORIN NDC1"/>
    <property type="match status" value="1"/>
</dbReference>
<keyword evidence="6 18" id="KW-0812">Transmembrane</keyword>
<keyword evidence="13" id="KW-0539">Nucleus</keyword>
<keyword evidence="12 18" id="KW-0472">Membrane</keyword>
<dbReference type="Proteomes" id="UP000736164">
    <property type="component" value="Unassembled WGS sequence"/>
</dbReference>
<comment type="similarity">
    <text evidence="3">Belongs to the NDC1 family.</text>
</comment>
<evidence type="ECO:0000313" key="20">
    <source>
        <dbReference type="Proteomes" id="UP000736164"/>
    </source>
</evidence>
<feature type="region of interest" description="Disordered" evidence="17">
    <location>
        <begin position="901"/>
        <end position="935"/>
    </location>
</feature>
<feature type="transmembrane region" description="Helical" evidence="18">
    <location>
        <begin position="456"/>
        <end position="478"/>
    </location>
</feature>
<feature type="compositionally biased region" description="Basic and acidic residues" evidence="17">
    <location>
        <begin position="912"/>
        <end position="922"/>
    </location>
</feature>
<keyword evidence="9 18" id="KW-1133">Transmembrane helix</keyword>
<evidence type="ECO:0000256" key="15">
    <source>
        <dbReference type="ARBA" id="ARBA00031201"/>
    </source>
</evidence>
<feature type="non-terminal residue" evidence="19">
    <location>
        <position position="1161"/>
    </location>
</feature>
<evidence type="ECO:0000256" key="6">
    <source>
        <dbReference type="ARBA" id="ARBA00022692"/>
    </source>
</evidence>
<keyword evidence="16" id="KW-0175">Coiled coil</keyword>
<feature type="region of interest" description="Disordered" evidence="17">
    <location>
        <begin position="950"/>
        <end position="969"/>
    </location>
</feature>
<evidence type="ECO:0000313" key="19">
    <source>
        <dbReference type="EMBL" id="MBN3313303.1"/>
    </source>
</evidence>
<gene>
    <name evidence="19" type="primary">Ndc1</name>
    <name evidence="19" type="ORF">GTO95_0013180</name>
</gene>
<dbReference type="GO" id="GO:0030674">
    <property type="term" value="F:protein-macromolecule adaptor activity"/>
    <property type="evidence" value="ECO:0007669"/>
    <property type="project" value="TreeGrafter"/>
</dbReference>
<evidence type="ECO:0000256" key="8">
    <source>
        <dbReference type="ARBA" id="ARBA00022927"/>
    </source>
</evidence>
<evidence type="ECO:0000256" key="14">
    <source>
        <dbReference type="ARBA" id="ARBA00025441"/>
    </source>
</evidence>
<dbReference type="PANTHER" id="PTHR13269">
    <property type="entry name" value="NUCLEOPORIN NDC1"/>
    <property type="match status" value="1"/>
</dbReference>
<comment type="subcellular location">
    <subcellularLocation>
        <location evidence="1">Nucleus membrane</location>
        <topology evidence="1">Multi-pass membrane protein</topology>
    </subcellularLocation>
    <subcellularLocation>
        <location evidence="2">Nucleus</location>
        <location evidence="2">Nuclear pore complex</location>
    </subcellularLocation>
</comment>
<keyword evidence="5" id="KW-0813">Transport</keyword>
<feature type="transmembrane region" description="Helical" evidence="18">
    <location>
        <begin position="353"/>
        <end position="374"/>
    </location>
</feature>
<proteinExistence type="inferred from homology"/>
<evidence type="ECO:0000256" key="13">
    <source>
        <dbReference type="ARBA" id="ARBA00023242"/>
    </source>
</evidence>
<keyword evidence="10" id="KW-0811">Translocation</keyword>
<keyword evidence="7" id="KW-0509">mRNA transport</keyword>
<keyword evidence="20" id="KW-1185">Reference proteome</keyword>
<feature type="coiled-coil region" evidence="16">
    <location>
        <begin position="13"/>
        <end position="79"/>
    </location>
</feature>
<evidence type="ECO:0000256" key="18">
    <source>
        <dbReference type="SAM" id="Phobius"/>
    </source>
</evidence>